<feature type="binding site" evidence="4 6">
    <location>
        <position position="151"/>
    </location>
    <ligand>
        <name>substrate</name>
    </ligand>
</feature>
<dbReference type="PIRSF" id="PIRSF001430">
    <property type="entry name" value="tRNA_psdUrid_synth"/>
    <property type="match status" value="1"/>
</dbReference>
<reference evidence="9" key="1">
    <citation type="submission" date="2020-04" db="EMBL/GenBank/DDBJ databases">
        <title>Deep metagenomics examines the oral microbiome during advanced dental caries in children, revealing novel taxa and co-occurrences with host molecules.</title>
        <authorList>
            <person name="Baker J.L."/>
            <person name="Morton J.T."/>
            <person name="Dinis M."/>
            <person name="Alvarez R."/>
            <person name="Tran N.C."/>
            <person name="Knight R."/>
            <person name="Edlund A."/>
        </authorList>
    </citation>
    <scope>NUCLEOTIDE SEQUENCE</scope>
    <source>
        <strain evidence="9">JCVI_22A_bin.2</strain>
    </source>
</reference>
<dbReference type="NCBIfam" id="TIGR00071">
    <property type="entry name" value="hisT_truA"/>
    <property type="match status" value="1"/>
</dbReference>
<dbReference type="InterPro" id="IPR020095">
    <property type="entry name" value="PsdUridine_synth_TruA_C"/>
</dbReference>
<evidence type="ECO:0000259" key="8">
    <source>
        <dbReference type="Pfam" id="PF01416"/>
    </source>
</evidence>
<accession>A0A930YP45</accession>
<dbReference type="GO" id="GO:0160147">
    <property type="term" value="F:tRNA pseudouridine(38-40) synthase activity"/>
    <property type="evidence" value="ECO:0007669"/>
    <property type="project" value="UniProtKB-EC"/>
</dbReference>
<evidence type="ECO:0000313" key="10">
    <source>
        <dbReference type="Proteomes" id="UP000772566"/>
    </source>
</evidence>
<protein>
    <recommendedName>
        <fullName evidence="4">tRNA pseudouridine synthase A</fullName>
        <ecNumber evidence="4">5.4.99.12</ecNumber>
    </recommendedName>
    <alternativeName>
        <fullName evidence="4">tRNA pseudouridine(38-40) synthase</fullName>
    </alternativeName>
    <alternativeName>
        <fullName evidence="4">tRNA pseudouridylate synthase I</fullName>
    </alternativeName>
    <alternativeName>
        <fullName evidence="4">tRNA-uridine isomerase I</fullName>
    </alternativeName>
</protein>
<comment type="catalytic activity">
    <reaction evidence="4 7">
        <text>uridine(38/39/40) in tRNA = pseudouridine(38/39/40) in tRNA</text>
        <dbReference type="Rhea" id="RHEA:22376"/>
        <dbReference type="Rhea" id="RHEA-COMP:10085"/>
        <dbReference type="Rhea" id="RHEA-COMP:10087"/>
        <dbReference type="ChEBI" id="CHEBI:65314"/>
        <dbReference type="ChEBI" id="CHEBI:65315"/>
        <dbReference type="EC" id="5.4.99.12"/>
    </reaction>
</comment>
<evidence type="ECO:0000256" key="2">
    <source>
        <dbReference type="ARBA" id="ARBA00022694"/>
    </source>
</evidence>
<dbReference type="AlphaFoldDB" id="A0A930YP45"/>
<dbReference type="EC" id="5.4.99.12" evidence="4"/>
<dbReference type="CDD" id="cd02570">
    <property type="entry name" value="PseudoU_synth_EcTruA"/>
    <property type="match status" value="1"/>
</dbReference>
<dbReference type="InterPro" id="IPR020097">
    <property type="entry name" value="PsdUridine_synth_TruA_a/b_dom"/>
</dbReference>
<evidence type="ECO:0000256" key="4">
    <source>
        <dbReference type="HAMAP-Rule" id="MF_00171"/>
    </source>
</evidence>
<dbReference type="GO" id="GO:0031119">
    <property type="term" value="P:tRNA pseudouridine synthesis"/>
    <property type="evidence" value="ECO:0007669"/>
    <property type="project" value="UniProtKB-UniRule"/>
</dbReference>
<sequence>MNSETSQNNASNCNVYACEEPSAEPSAAEALSDASAEPEATLVIKLGYRGAAFCGFAEQPTQRTVAGDLRRALQTVLRREVELTCAGRTDAGVHAQAQYVSLPVYGSELALSGEKLVRSLTALTDDDISIRQLFCAPQGFSARFDAQARSYRYRICAGSARPVLGWDHVWWYNGHLDAELMDKAAQALVGEHDFKSFCKAISAEGKPTHRFVERLMVEEIEEAGEKLIAVDITGNAFLHNMVRTIVGTLVEIGRGHRPVEWIDEVLAAQNRIAAGSCAPAQGLTFVSVRYPEGVLQPW</sequence>
<dbReference type="Gene3D" id="3.30.70.660">
    <property type="entry name" value="Pseudouridine synthase I, catalytic domain, C-terminal subdomain"/>
    <property type="match status" value="1"/>
</dbReference>
<dbReference type="EMBL" id="JABZGT010000005">
    <property type="protein sequence ID" value="MBF4808683.1"/>
    <property type="molecule type" value="Genomic_DNA"/>
</dbReference>
<comment type="caution">
    <text evidence="4">Lacks conserved residue(s) required for the propagation of feature annotation.</text>
</comment>
<dbReference type="InterPro" id="IPR001406">
    <property type="entry name" value="PsdUridine_synth_TruA"/>
</dbReference>
<dbReference type="PANTHER" id="PTHR11142">
    <property type="entry name" value="PSEUDOURIDYLATE SYNTHASE"/>
    <property type="match status" value="1"/>
</dbReference>
<dbReference type="InterPro" id="IPR020103">
    <property type="entry name" value="PsdUridine_synth_cat_dom_sf"/>
</dbReference>
<proteinExistence type="inferred from homology"/>
<dbReference type="HAMAP" id="MF_00171">
    <property type="entry name" value="TruA"/>
    <property type="match status" value="1"/>
</dbReference>
<evidence type="ECO:0000256" key="7">
    <source>
        <dbReference type="RuleBase" id="RU003792"/>
    </source>
</evidence>
<comment type="caution">
    <text evidence="9">The sequence shown here is derived from an EMBL/GenBank/DDBJ whole genome shotgun (WGS) entry which is preliminary data.</text>
</comment>
<evidence type="ECO:0000256" key="1">
    <source>
        <dbReference type="ARBA" id="ARBA00009375"/>
    </source>
</evidence>
<evidence type="ECO:0000256" key="3">
    <source>
        <dbReference type="ARBA" id="ARBA00023235"/>
    </source>
</evidence>
<organism evidence="9 10">
    <name type="scientific">Lancefieldella parvula</name>
    <dbReference type="NCBI Taxonomy" id="1382"/>
    <lineage>
        <taxon>Bacteria</taxon>
        <taxon>Bacillati</taxon>
        <taxon>Actinomycetota</taxon>
        <taxon>Coriobacteriia</taxon>
        <taxon>Coriobacteriales</taxon>
        <taxon>Atopobiaceae</taxon>
        <taxon>Lancefieldella</taxon>
    </lineage>
</organism>
<dbReference type="PANTHER" id="PTHR11142:SF0">
    <property type="entry name" value="TRNA PSEUDOURIDINE SYNTHASE-LIKE 1"/>
    <property type="match status" value="1"/>
</dbReference>
<feature type="domain" description="Pseudouridine synthase I TruA alpha/beta" evidence="8">
    <location>
        <begin position="184"/>
        <end position="291"/>
    </location>
</feature>
<feature type="active site" description="Nucleophile" evidence="4 5">
    <location>
        <position position="90"/>
    </location>
</feature>
<evidence type="ECO:0000256" key="6">
    <source>
        <dbReference type="PIRSR" id="PIRSR001430-2"/>
    </source>
</evidence>
<dbReference type="SUPFAM" id="SSF55120">
    <property type="entry name" value="Pseudouridine synthase"/>
    <property type="match status" value="1"/>
</dbReference>
<dbReference type="Gene3D" id="3.30.70.580">
    <property type="entry name" value="Pseudouridine synthase I, catalytic domain, N-terminal subdomain"/>
    <property type="match status" value="1"/>
</dbReference>
<dbReference type="Proteomes" id="UP000772566">
    <property type="component" value="Unassembled WGS sequence"/>
</dbReference>
<comment type="subunit">
    <text evidence="4">Homodimer.</text>
</comment>
<evidence type="ECO:0000313" key="9">
    <source>
        <dbReference type="EMBL" id="MBF4808683.1"/>
    </source>
</evidence>
<keyword evidence="3 4" id="KW-0413">Isomerase</keyword>
<comment type="function">
    <text evidence="4">Formation of pseudouridine at positions 38, 39 and 40 in the anticodon stem and loop of transfer RNAs.</text>
</comment>
<name>A0A930YP45_9ACTN</name>
<gene>
    <name evidence="4 9" type="primary">truA</name>
    <name evidence="9" type="ORF">HXK23_00395</name>
</gene>
<keyword evidence="2 4" id="KW-0819">tRNA processing</keyword>
<dbReference type="Pfam" id="PF01416">
    <property type="entry name" value="PseudoU_synth_1"/>
    <property type="match status" value="1"/>
</dbReference>
<dbReference type="GO" id="GO:0003723">
    <property type="term" value="F:RNA binding"/>
    <property type="evidence" value="ECO:0007669"/>
    <property type="project" value="InterPro"/>
</dbReference>
<evidence type="ECO:0000256" key="5">
    <source>
        <dbReference type="PIRSR" id="PIRSR001430-1"/>
    </source>
</evidence>
<comment type="similarity">
    <text evidence="1 4 7">Belongs to the tRNA pseudouridine synthase TruA family.</text>
</comment>
<dbReference type="InterPro" id="IPR020094">
    <property type="entry name" value="TruA/RsuA/RluB/E/F_N"/>
</dbReference>